<reference evidence="3" key="2">
    <citation type="submission" date="2015-09" db="EMBL/GenBank/DDBJ databases">
        <title>Draft genome sequence of a multidrug-resistant Chryseobacterium indologenes isolate from Malaysia.</title>
        <authorList>
            <person name="Yu C.Y."/>
            <person name="Ang G.Y."/>
            <person name="Chan K.-G."/>
        </authorList>
    </citation>
    <scope>NUCLEOTIDE SEQUENCE [LARGE SCALE GENOMIC DNA]</scope>
    <source>
        <strain evidence="3">CI_885</strain>
    </source>
</reference>
<evidence type="ECO:0000313" key="3">
    <source>
        <dbReference type="Proteomes" id="UP000037953"/>
    </source>
</evidence>
<dbReference type="OrthoDB" id="1355945at2"/>
<evidence type="ECO:0000256" key="1">
    <source>
        <dbReference type="SAM" id="MobiDB-lite"/>
    </source>
</evidence>
<comment type="caution">
    <text evidence="2">The sequence shown here is derived from an EMBL/GenBank/DDBJ whole genome shotgun (WGS) entry which is preliminary data.</text>
</comment>
<dbReference type="EMBL" id="LJOD01000013">
    <property type="protein sequence ID" value="KPE49937.1"/>
    <property type="molecule type" value="Genomic_DNA"/>
</dbReference>
<gene>
    <name evidence="2" type="ORF">AOB46_17270</name>
</gene>
<protein>
    <submittedName>
        <fullName evidence="2">Uncharacterized protein</fullName>
    </submittedName>
</protein>
<dbReference type="AlphaFoldDB" id="A0A0N0ZWN1"/>
<proteinExistence type="predicted"/>
<dbReference type="Proteomes" id="UP000037953">
    <property type="component" value="Unassembled WGS sequence"/>
</dbReference>
<sequence>MKTKITPEDNALTAARGTNTIASDLVQTLINNYRNNQMNMVNKGLGIIDSNSIWFDLPKLKNFIAAMEDEIRNGNPDVSDEEMGIRFYYAAYPKAEEWDIMADHPVEKEYAGRHTLVMVPTLKKADENGEMLDYDFNPSNEAAGKSMALFSKSKGSTFPGTTFAENHGTLAPPSDPKVQSF</sequence>
<dbReference type="PATRIC" id="fig|253.9.peg.1397"/>
<dbReference type="RefSeq" id="WP_062701662.1">
    <property type="nucleotide sequence ID" value="NZ_LJOD01000013.1"/>
</dbReference>
<reference evidence="2 3" key="1">
    <citation type="journal article" date="2015" name="Genom Data">
        <title>Draft genome sequence of a multidrug-resistant Chryseobacterium indologenes isolate from Malaysia.</title>
        <authorList>
            <person name="Yu C.Y."/>
            <person name="Ang G.Y."/>
            <person name="Cheng H.J."/>
            <person name="Cheong Y.M."/>
            <person name="Yin W.F."/>
            <person name="Chan K.G."/>
        </authorList>
    </citation>
    <scope>NUCLEOTIDE SEQUENCE [LARGE SCALE GENOMIC DNA]</scope>
    <source>
        <strain evidence="2 3">CI_885</strain>
    </source>
</reference>
<feature type="region of interest" description="Disordered" evidence="1">
    <location>
        <begin position="160"/>
        <end position="181"/>
    </location>
</feature>
<name>A0A0N0ZWN1_CHRID</name>
<evidence type="ECO:0000313" key="2">
    <source>
        <dbReference type="EMBL" id="KPE49937.1"/>
    </source>
</evidence>
<organism evidence="2 3">
    <name type="scientific">Chryseobacterium indologenes</name>
    <name type="common">Flavobacterium indologenes</name>
    <dbReference type="NCBI Taxonomy" id="253"/>
    <lineage>
        <taxon>Bacteria</taxon>
        <taxon>Pseudomonadati</taxon>
        <taxon>Bacteroidota</taxon>
        <taxon>Flavobacteriia</taxon>
        <taxon>Flavobacteriales</taxon>
        <taxon>Weeksellaceae</taxon>
        <taxon>Chryseobacterium group</taxon>
        <taxon>Chryseobacterium</taxon>
    </lineage>
</organism>
<accession>A0A0N0ZWN1</accession>